<dbReference type="EMBL" id="LBSR01000020">
    <property type="protein sequence ID" value="KKQ21425.1"/>
    <property type="molecule type" value="Genomic_DNA"/>
</dbReference>
<comment type="caution">
    <text evidence="1">The sequence shown here is derived from an EMBL/GenBank/DDBJ whole genome shotgun (WGS) entry which is preliminary data.</text>
</comment>
<protein>
    <submittedName>
        <fullName evidence="1">Uncharacterized protein</fullName>
    </submittedName>
</protein>
<dbReference type="AlphaFoldDB" id="A0A0G0G5T4"/>
<organism evidence="1 2">
    <name type="scientific">Candidatus Wolfebacteria bacterium GW2011_GWC1_37_10</name>
    <dbReference type="NCBI Taxonomy" id="1619010"/>
    <lineage>
        <taxon>Bacteria</taxon>
        <taxon>Candidatus Wolfeibacteriota</taxon>
    </lineage>
</organism>
<accession>A0A0G0G5T4</accession>
<gene>
    <name evidence="1" type="ORF">US36_C0020G0008</name>
</gene>
<reference evidence="1 2" key="1">
    <citation type="journal article" date="2015" name="Nature">
        <title>rRNA introns, odd ribosomes, and small enigmatic genomes across a large radiation of phyla.</title>
        <authorList>
            <person name="Brown C.T."/>
            <person name="Hug L.A."/>
            <person name="Thomas B.C."/>
            <person name="Sharon I."/>
            <person name="Castelle C.J."/>
            <person name="Singh A."/>
            <person name="Wilkins M.J."/>
            <person name="Williams K.H."/>
            <person name="Banfield J.F."/>
        </authorList>
    </citation>
    <scope>NUCLEOTIDE SEQUENCE [LARGE SCALE GENOMIC DNA]</scope>
</reference>
<evidence type="ECO:0000313" key="1">
    <source>
        <dbReference type="EMBL" id="KKQ21425.1"/>
    </source>
</evidence>
<sequence length="88" mass="10829">MTLGQLRDYLVIFVGNGNLIKELNYFIELRNNCVHHIWDKNIITLDMGISKNLNRYYRLLFWLLRRQNKLLKSRVRSYKRKIKKYEKP</sequence>
<dbReference type="Proteomes" id="UP000034044">
    <property type="component" value="Unassembled WGS sequence"/>
</dbReference>
<name>A0A0G0G5T4_9BACT</name>
<evidence type="ECO:0000313" key="2">
    <source>
        <dbReference type="Proteomes" id="UP000034044"/>
    </source>
</evidence>
<proteinExistence type="predicted"/>